<dbReference type="AlphaFoldDB" id="A0A4D6U7S2"/>
<name>A0A4D6U7S2_PLESH</name>
<gene>
    <name evidence="2" type="primary">orf10</name>
    <name evidence="1" type="synonym">orf9</name>
</gene>
<sequence length="396" mass="45322">MTKNINNRIVCVIVFLITSILLFAILSGKESIKYKTVLLSKNGNFLFYNNPVGVKYKAGFLVSYLKRNGDVILKYIENGKVIKKIVVHSYNDIINSNVEGADDHAAPAVIYDSFRNRVMVATAYHGHPMYIYVVDIDKALVSLFSEWNGYYTYPRFIKYGTNIILTARNQNKNYEGDFVYRSSSDGFKNEHVIAHSGKNSVIYAGTPDIKKDDLYFTYSTHSYLEKRLIGLNISRYNLKNNETISTCDLSQYLDKNYFSNRPTGLKIVGNEIFFGTSYFLSPVSYSSAESENYSGVNTVKVFKGRLNDCESIHVLHVNENVSMPYYDVDVAINNKGKYLYFDQGEVVSNDSYYGCFNQNNMMYPNYVDNVGVFYATMNERYSIRNFNNSIYGCVKQ</sequence>
<dbReference type="EMBL" id="MK551187">
    <property type="protein sequence ID" value="QCH03261.1"/>
    <property type="molecule type" value="Genomic_DNA"/>
</dbReference>
<proteinExistence type="predicted"/>
<dbReference type="EMBL" id="MK551189">
    <property type="protein sequence ID" value="QCH03298.1"/>
    <property type="molecule type" value="Genomic_DNA"/>
</dbReference>
<dbReference type="RefSeq" id="WP_152135428.1">
    <property type="nucleotide sequence ID" value="NZ_JANIFN010000018.1"/>
</dbReference>
<dbReference type="SUPFAM" id="SSF63825">
    <property type="entry name" value="YWTD domain"/>
    <property type="match status" value="1"/>
</dbReference>
<accession>A0A4D6U7S2</accession>
<reference evidence="2" key="1">
    <citation type="journal article" date="2019" name="Front. Microbiol.">
        <title>O-Antigen Gene Clusters of Plesiomonas shigelloides Serogroups and Its Application in Development of a Molecular Serotyping Scheme.</title>
        <authorList>
            <person name="Xi D."/>
            <person name="Wang X."/>
            <person name="Ning K."/>
            <person name="Liu Q."/>
            <person name="Jing F."/>
            <person name="Guo X."/>
            <person name="Cao B."/>
        </authorList>
    </citation>
    <scope>NUCLEOTIDE SEQUENCE</scope>
    <source>
        <strain evidence="1">O34H34</strain>
        <strain evidence="2">O75H34</strain>
    </source>
</reference>
<evidence type="ECO:0000313" key="2">
    <source>
        <dbReference type="EMBL" id="QCH03298.1"/>
    </source>
</evidence>
<protein>
    <submittedName>
        <fullName evidence="2">Uncharacterized protein</fullName>
    </submittedName>
</protein>
<organism evidence="2">
    <name type="scientific">Plesiomonas shigelloides</name>
    <name type="common">Aeromonas shigelloides</name>
    <dbReference type="NCBI Taxonomy" id="703"/>
    <lineage>
        <taxon>Bacteria</taxon>
        <taxon>Pseudomonadati</taxon>
        <taxon>Pseudomonadota</taxon>
        <taxon>Gammaproteobacteria</taxon>
        <taxon>Enterobacterales</taxon>
        <taxon>Enterobacteriaceae</taxon>
        <taxon>Plesiomonas</taxon>
    </lineage>
</organism>
<evidence type="ECO:0000313" key="1">
    <source>
        <dbReference type="EMBL" id="QCH03261.1"/>
    </source>
</evidence>